<organism evidence="2 3">
    <name type="scientific">Hoylesella loescheii DSM 19665 = JCM 12249 = ATCC 15930</name>
    <dbReference type="NCBI Taxonomy" id="1122985"/>
    <lineage>
        <taxon>Bacteria</taxon>
        <taxon>Pseudomonadati</taxon>
        <taxon>Bacteroidota</taxon>
        <taxon>Bacteroidia</taxon>
        <taxon>Bacteroidales</taxon>
        <taxon>Prevotellaceae</taxon>
        <taxon>Hoylesella</taxon>
    </lineage>
</organism>
<dbReference type="EMBL" id="JNGW01000063">
    <property type="protein sequence ID" value="KDR52443.1"/>
    <property type="molecule type" value="Genomic_DNA"/>
</dbReference>
<keyword evidence="1" id="KW-0812">Transmembrane</keyword>
<evidence type="ECO:0000313" key="2">
    <source>
        <dbReference type="EMBL" id="KDR52443.1"/>
    </source>
</evidence>
<evidence type="ECO:0000256" key="1">
    <source>
        <dbReference type="SAM" id="Phobius"/>
    </source>
</evidence>
<evidence type="ECO:0000313" key="3">
    <source>
        <dbReference type="Proteomes" id="UP000027442"/>
    </source>
</evidence>
<accession>A0A069QHV9</accession>
<keyword evidence="3" id="KW-1185">Reference proteome</keyword>
<keyword evidence="1" id="KW-0472">Membrane</keyword>
<sequence length="67" mass="7741">MPFFLVCLRCGRGLLHPSWQGVSSARHNHTQSYDYLFNKLRGWPSFSFTSLLAFVLICKVCLSLNIY</sequence>
<proteinExistence type="predicted"/>
<feature type="transmembrane region" description="Helical" evidence="1">
    <location>
        <begin position="48"/>
        <end position="66"/>
    </location>
</feature>
<dbReference type="HOGENOM" id="CLU_2808837_0_0_10"/>
<gene>
    <name evidence="2" type="ORF">HMPREF1991_01463</name>
</gene>
<dbReference type="AlphaFoldDB" id="A0A069QHV9"/>
<protein>
    <submittedName>
        <fullName evidence="2">Uncharacterized protein</fullName>
    </submittedName>
</protein>
<reference evidence="2 3" key="1">
    <citation type="submission" date="2013-08" db="EMBL/GenBank/DDBJ databases">
        <authorList>
            <person name="Weinstock G."/>
            <person name="Sodergren E."/>
            <person name="Wylie T."/>
            <person name="Fulton L."/>
            <person name="Fulton R."/>
            <person name="Fronick C."/>
            <person name="O'Laughlin M."/>
            <person name="Godfrey J."/>
            <person name="Miner T."/>
            <person name="Herter B."/>
            <person name="Appelbaum E."/>
            <person name="Cordes M."/>
            <person name="Lek S."/>
            <person name="Wollam A."/>
            <person name="Pepin K.H."/>
            <person name="Palsikar V.B."/>
            <person name="Mitreva M."/>
            <person name="Wilson R.K."/>
        </authorList>
    </citation>
    <scope>NUCLEOTIDE SEQUENCE [LARGE SCALE GENOMIC DNA]</scope>
    <source>
        <strain evidence="2 3">ATCC 15930</strain>
    </source>
</reference>
<dbReference type="Proteomes" id="UP000027442">
    <property type="component" value="Unassembled WGS sequence"/>
</dbReference>
<keyword evidence="1" id="KW-1133">Transmembrane helix</keyword>
<comment type="caution">
    <text evidence="2">The sequence shown here is derived from an EMBL/GenBank/DDBJ whole genome shotgun (WGS) entry which is preliminary data.</text>
</comment>
<name>A0A069QHV9_HOYLO</name>